<evidence type="ECO:0000313" key="4">
    <source>
        <dbReference type="EMBL" id="QLL07531.1"/>
    </source>
</evidence>
<gene>
    <name evidence="4" type="ORF">H0P51_00390</name>
</gene>
<dbReference type="RefSeq" id="WP_180916104.1">
    <property type="nucleotide sequence ID" value="NZ_CP059165.1"/>
</dbReference>
<keyword evidence="5" id="KW-1185">Reference proteome</keyword>
<dbReference type="AlphaFoldDB" id="A0A7D6HQB6"/>
<dbReference type="SUPFAM" id="SSF56529">
    <property type="entry name" value="FAH"/>
    <property type="match status" value="1"/>
</dbReference>
<keyword evidence="4" id="KW-0378">Hydrolase</keyword>
<protein>
    <submittedName>
        <fullName evidence="4">Fumarylacetoacetate hydrolase family protein</fullName>
    </submittedName>
</protein>
<dbReference type="EMBL" id="CP059165">
    <property type="protein sequence ID" value="QLL07531.1"/>
    <property type="molecule type" value="Genomic_DNA"/>
</dbReference>
<evidence type="ECO:0000256" key="1">
    <source>
        <dbReference type="ARBA" id="ARBA00023239"/>
    </source>
</evidence>
<dbReference type="Proteomes" id="UP000510682">
    <property type="component" value="Chromosome"/>
</dbReference>
<dbReference type="GO" id="GO:0016787">
    <property type="term" value="F:hydrolase activity"/>
    <property type="evidence" value="ECO:0007669"/>
    <property type="project" value="UniProtKB-KW"/>
</dbReference>
<organism evidence="4 5">
    <name type="scientific">Mycobacterium vicinigordonae</name>
    <dbReference type="NCBI Taxonomy" id="1719132"/>
    <lineage>
        <taxon>Bacteria</taxon>
        <taxon>Bacillati</taxon>
        <taxon>Actinomycetota</taxon>
        <taxon>Actinomycetes</taxon>
        <taxon>Mycobacteriales</taxon>
        <taxon>Mycobacteriaceae</taxon>
        <taxon>Mycobacterium</taxon>
    </lineage>
</organism>
<reference evidence="4" key="1">
    <citation type="submission" date="2020-07" db="EMBL/GenBank/DDBJ databases">
        <title>Description of Mycobacterium gordonae subsp. intergordonae subsp.nov. and Mycobacterium gordonae subsp. gordonae subsp. nov.</title>
        <authorList>
            <person name="Huang H."/>
        </authorList>
    </citation>
    <scope>NUCLEOTIDE SEQUENCE [LARGE SCALE GENOMIC DNA]</scope>
    <source>
        <strain evidence="4">24T</strain>
    </source>
</reference>
<dbReference type="InterPro" id="IPR011234">
    <property type="entry name" value="Fumarylacetoacetase-like_C"/>
</dbReference>
<feature type="domain" description="Fumarylacetoacetase-like C-terminal" evidence="3">
    <location>
        <begin position="110"/>
        <end position="278"/>
    </location>
</feature>
<keyword evidence="1" id="KW-0456">Lyase</keyword>
<dbReference type="GO" id="GO:0005737">
    <property type="term" value="C:cytoplasm"/>
    <property type="evidence" value="ECO:0007669"/>
    <property type="project" value="TreeGrafter"/>
</dbReference>
<evidence type="ECO:0000313" key="5">
    <source>
        <dbReference type="Proteomes" id="UP000510682"/>
    </source>
</evidence>
<accession>A0A7D6HQB6</accession>
<name>A0A7D6HQB6_9MYCO</name>
<feature type="region of interest" description="Disordered" evidence="2">
    <location>
        <begin position="1"/>
        <end position="24"/>
    </location>
</feature>
<dbReference type="InterPro" id="IPR036663">
    <property type="entry name" value="Fumarylacetoacetase_C_sf"/>
</dbReference>
<dbReference type="Gene3D" id="3.90.850.10">
    <property type="entry name" value="Fumarylacetoacetase-like, C-terminal domain"/>
    <property type="match status" value="1"/>
</dbReference>
<proteinExistence type="predicted"/>
<dbReference type="PANTHER" id="PTHR30143">
    <property type="entry name" value="ACID HYDRATASE"/>
    <property type="match status" value="1"/>
</dbReference>
<feature type="compositionally biased region" description="Polar residues" evidence="2">
    <location>
        <begin position="1"/>
        <end position="10"/>
    </location>
</feature>
<dbReference type="KEGG" id="mgor:H0P51_00390"/>
<dbReference type="Pfam" id="PF01557">
    <property type="entry name" value="FAA_hydrolase"/>
    <property type="match status" value="1"/>
</dbReference>
<evidence type="ECO:0000256" key="2">
    <source>
        <dbReference type="SAM" id="MobiDB-lite"/>
    </source>
</evidence>
<dbReference type="PANTHER" id="PTHR30143:SF0">
    <property type="entry name" value="2-KETO-4-PENTENOATE HYDRATASE"/>
    <property type="match status" value="1"/>
</dbReference>
<reference evidence="4" key="2">
    <citation type="submission" date="2020-07" db="EMBL/GenBank/DDBJ databases">
        <authorList>
            <person name="Yu X."/>
        </authorList>
    </citation>
    <scope>NUCLEOTIDE SEQUENCE [LARGE SCALE GENOMIC DNA]</scope>
    <source>
        <strain evidence="4">24T</strain>
    </source>
</reference>
<dbReference type="InterPro" id="IPR050772">
    <property type="entry name" value="Hydratase-Decarb/MhpD_sf"/>
</dbReference>
<dbReference type="GO" id="GO:0008684">
    <property type="term" value="F:2-oxopent-4-enoate hydratase activity"/>
    <property type="evidence" value="ECO:0007669"/>
    <property type="project" value="TreeGrafter"/>
</dbReference>
<feature type="compositionally biased region" description="Basic and acidic residues" evidence="2">
    <location>
        <begin position="13"/>
        <end position="22"/>
    </location>
</feature>
<sequence length="283" mass="29238">MTSNDQSSTALEDGARSPREARATVSQEAIAQAAADLWAARRECSPIPPLTQSFPGLDVAGAYAVQEVNMRRRLAAGATLVGRKIGLTSAPMQQLLGVDEPDYGFIVDDMVITGEAVAAERFCAPRIEPEVAFLLGSTLRGPGVTVAEVRAATTAVAVALEIVDSRIADWKLTLPDTVADNACSAAVVLGDWIPFTGDIDLPRCEATLHLNGAHIDSGTGDAVMGDPAAAVAWLANALAEYDVELPAGQFVISGSFTSAAFVHPGDTAAATISGLGSVSLSFS</sequence>
<evidence type="ECO:0000259" key="3">
    <source>
        <dbReference type="Pfam" id="PF01557"/>
    </source>
</evidence>